<dbReference type="InterPro" id="IPR029063">
    <property type="entry name" value="SAM-dependent_MTases_sf"/>
</dbReference>
<proteinExistence type="predicted"/>
<keyword evidence="1" id="KW-0489">Methyltransferase</keyword>
<evidence type="ECO:0000256" key="1">
    <source>
        <dbReference type="ARBA" id="ARBA00022603"/>
    </source>
</evidence>
<reference evidence="4" key="1">
    <citation type="journal article" date="2014" name="Front. Microbiol.">
        <title>High frequency of phylogenetically diverse reductive dehalogenase-homologous genes in deep subseafloor sedimentary metagenomes.</title>
        <authorList>
            <person name="Kawai M."/>
            <person name="Futagami T."/>
            <person name="Toyoda A."/>
            <person name="Takaki Y."/>
            <person name="Nishi S."/>
            <person name="Hori S."/>
            <person name="Arai W."/>
            <person name="Tsubouchi T."/>
            <person name="Morono Y."/>
            <person name="Uchiyama I."/>
            <person name="Ito T."/>
            <person name="Fujiyama A."/>
            <person name="Inagaki F."/>
            <person name="Takami H."/>
        </authorList>
    </citation>
    <scope>NUCLEOTIDE SEQUENCE</scope>
    <source>
        <strain evidence="4">Expedition CK06-06</strain>
    </source>
</reference>
<dbReference type="GO" id="GO:0008170">
    <property type="term" value="F:N-methyltransferase activity"/>
    <property type="evidence" value="ECO:0007669"/>
    <property type="project" value="InterPro"/>
</dbReference>
<keyword evidence="2" id="KW-0808">Transferase</keyword>
<protein>
    <recommendedName>
        <fullName evidence="3">DNA methylase N-4/N-6 domain-containing protein</fullName>
    </recommendedName>
</protein>
<dbReference type="SUPFAM" id="SSF53335">
    <property type="entry name" value="S-adenosyl-L-methionine-dependent methyltransferases"/>
    <property type="match status" value="1"/>
</dbReference>
<dbReference type="GO" id="GO:0032259">
    <property type="term" value="P:methylation"/>
    <property type="evidence" value="ECO:0007669"/>
    <property type="project" value="UniProtKB-KW"/>
</dbReference>
<dbReference type="PRINTS" id="PR00508">
    <property type="entry name" value="S21N4MTFRASE"/>
</dbReference>
<dbReference type="AlphaFoldDB" id="X1J5V4"/>
<evidence type="ECO:0000256" key="2">
    <source>
        <dbReference type="ARBA" id="ARBA00022679"/>
    </source>
</evidence>
<dbReference type="InterPro" id="IPR001091">
    <property type="entry name" value="RM_Methyltransferase"/>
</dbReference>
<dbReference type="Pfam" id="PF01555">
    <property type="entry name" value="N6_N4_Mtase"/>
    <property type="match status" value="1"/>
</dbReference>
<feature type="domain" description="DNA methylase N-4/N-6" evidence="3">
    <location>
        <begin position="45"/>
        <end position="193"/>
    </location>
</feature>
<evidence type="ECO:0000313" key="4">
    <source>
        <dbReference type="EMBL" id="GAH89377.1"/>
    </source>
</evidence>
<dbReference type="Gene3D" id="3.40.50.150">
    <property type="entry name" value="Vaccinia Virus protein VP39"/>
    <property type="match status" value="1"/>
</dbReference>
<feature type="non-terminal residue" evidence="4">
    <location>
        <position position="215"/>
    </location>
</feature>
<dbReference type="GO" id="GO:0003677">
    <property type="term" value="F:DNA binding"/>
    <property type="evidence" value="ECO:0007669"/>
    <property type="project" value="InterPro"/>
</dbReference>
<accession>X1J5V4</accession>
<sequence length="215" mass="25102">MLSYEIYKRLDYYGCVYLCGTQPQLAMDWRYWARFFTLLYEKVQAKNTGPPAINRKQPRRVHENIWCLYRSKDKFSDLKITVDRITKKGTTKVVKGKPMRIWGEGKRKWRVGVGYPTSVFYGKKVDKNSPEYVGHPTQKPEKLIEELILMATDEGDWIFDPFAGSGTVSTVARRLGRNSIAVEIEDKWIPMIEKRIQVEKTRTSITDFISEDMSD</sequence>
<gene>
    <name evidence="4" type="ORF">S03H2_58655</name>
</gene>
<dbReference type="InterPro" id="IPR002941">
    <property type="entry name" value="DNA_methylase_N4/N6"/>
</dbReference>
<dbReference type="EMBL" id="BARU01037675">
    <property type="protein sequence ID" value="GAH89377.1"/>
    <property type="molecule type" value="Genomic_DNA"/>
</dbReference>
<name>X1J5V4_9ZZZZ</name>
<comment type="caution">
    <text evidence="4">The sequence shown here is derived from an EMBL/GenBank/DDBJ whole genome shotgun (WGS) entry which is preliminary data.</text>
</comment>
<organism evidence="4">
    <name type="scientific">marine sediment metagenome</name>
    <dbReference type="NCBI Taxonomy" id="412755"/>
    <lineage>
        <taxon>unclassified sequences</taxon>
        <taxon>metagenomes</taxon>
        <taxon>ecological metagenomes</taxon>
    </lineage>
</organism>
<evidence type="ECO:0000259" key="3">
    <source>
        <dbReference type="Pfam" id="PF01555"/>
    </source>
</evidence>